<dbReference type="OrthoDB" id="252020at2759"/>
<dbReference type="AlphaFoldDB" id="A0A0J8S152"/>
<organism evidence="4 5">
    <name type="scientific">Coccidioides immitis H538.4</name>
    <dbReference type="NCBI Taxonomy" id="396776"/>
    <lineage>
        <taxon>Eukaryota</taxon>
        <taxon>Fungi</taxon>
        <taxon>Dikarya</taxon>
        <taxon>Ascomycota</taxon>
        <taxon>Pezizomycotina</taxon>
        <taxon>Eurotiomycetes</taxon>
        <taxon>Eurotiomycetidae</taxon>
        <taxon>Onygenales</taxon>
        <taxon>Onygenaceae</taxon>
        <taxon>Coccidioides</taxon>
    </lineage>
</organism>
<dbReference type="STRING" id="396776.A0A0J8S152"/>
<feature type="compositionally biased region" description="Low complexity" evidence="2">
    <location>
        <begin position="304"/>
        <end position="313"/>
    </location>
</feature>
<dbReference type="PANTHER" id="PTHR15481:SF0">
    <property type="entry name" value="LD23870P-RELATED"/>
    <property type="match status" value="1"/>
</dbReference>
<evidence type="ECO:0000256" key="2">
    <source>
        <dbReference type="SAM" id="MobiDB-lite"/>
    </source>
</evidence>
<feature type="compositionally biased region" description="Low complexity" evidence="2">
    <location>
        <begin position="62"/>
        <end position="74"/>
    </location>
</feature>
<accession>A0A0J8S152</accession>
<feature type="compositionally biased region" description="Low complexity" evidence="2">
    <location>
        <begin position="1"/>
        <end position="17"/>
    </location>
</feature>
<protein>
    <recommendedName>
        <fullName evidence="3">RRM domain-containing protein</fullName>
    </recommendedName>
</protein>
<dbReference type="GO" id="GO:0005654">
    <property type="term" value="C:nucleoplasm"/>
    <property type="evidence" value="ECO:0007669"/>
    <property type="project" value="TreeGrafter"/>
</dbReference>
<dbReference type="GO" id="GO:0003723">
    <property type="term" value="F:RNA binding"/>
    <property type="evidence" value="ECO:0007669"/>
    <property type="project" value="UniProtKB-KW"/>
</dbReference>
<dbReference type="InterPro" id="IPR035979">
    <property type="entry name" value="RBD_domain_sf"/>
</dbReference>
<dbReference type="InterPro" id="IPR000504">
    <property type="entry name" value="RRM_dom"/>
</dbReference>
<evidence type="ECO:0000313" key="5">
    <source>
        <dbReference type="Proteomes" id="UP000054563"/>
    </source>
</evidence>
<feature type="compositionally biased region" description="Basic residues" evidence="2">
    <location>
        <begin position="46"/>
        <end position="61"/>
    </location>
</feature>
<feature type="compositionally biased region" description="Low complexity" evidence="2">
    <location>
        <begin position="84"/>
        <end position="97"/>
    </location>
</feature>
<gene>
    <name evidence="4" type="ORF">CIHG_08410</name>
</gene>
<dbReference type="VEuPathDB" id="FungiDB:CIHG_08410"/>
<evidence type="ECO:0000256" key="1">
    <source>
        <dbReference type="ARBA" id="ARBA00022884"/>
    </source>
</evidence>
<proteinExistence type="predicted"/>
<evidence type="ECO:0000259" key="3">
    <source>
        <dbReference type="Pfam" id="PF00076"/>
    </source>
</evidence>
<feature type="compositionally biased region" description="Low complexity" evidence="2">
    <location>
        <begin position="27"/>
        <end position="45"/>
    </location>
</feature>
<sequence>MPTRRSISRSISPSRSRSPPPRDRSRSVSSGRSRSASPRRSPSPRARSRSRSRSRTPRSRTRSLTPRSRSPSPRRNGRGRGRSLSRTDSRSPYSSRTPSRDRHGGRYRDRSYSRSPSPPRRSTKIVVEKLTKNVNEDHLREIFGAYGDIQSIDLPMNRQFMTNRRDRRIYAITMPLMPSQQIAHMHERPTRRRRPQCLHRSYPPHILRSHFQHGYPRAPNSTTGIPAPSRYRSPPRRRFRAPRGMDRHDLYRPRSVSRSRSRTRSPPPPARSPLYSSRSPTPPPRRRGRRDSYDSPRRRRRGSSYDSLSNRSRSPSRSRYSRR</sequence>
<dbReference type="EMBL" id="DS017022">
    <property type="protein sequence ID" value="KMU90521.1"/>
    <property type="molecule type" value="Genomic_DNA"/>
</dbReference>
<dbReference type="Gene3D" id="3.30.70.330">
    <property type="match status" value="1"/>
</dbReference>
<feature type="region of interest" description="Disordered" evidence="2">
    <location>
        <begin position="1"/>
        <end position="123"/>
    </location>
</feature>
<dbReference type="GO" id="GO:0061574">
    <property type="term" value="C:ASAP complex"/>
    <property type="evidence" value="ECO:0007669"/>
    <property type="project" value="TreeGrafter"/>
</dbReference>
<dbReference type="InterPro" id="IPR012677">
    <property type="entry name" value="Nucleotide-bd_a/b_plait_sf"/>
</dbReference>
<reference evidence="5" key="1">
    <citation type="journal article" date="2010" name="Genome Res.">
        <title>Population genomic sequencing of Coccidioides fungi reveals recent hybridization and transposon control.</title>
        <authorList>
            <person name="Neafsey D.E."/>
            <person name="Barker B.M."/>
            <person name="Sharpton T.J."/>
            <person name="Stajich J.E."/>
            <person name="Park D.J."/>
            <person name="Whiston E."/>
            <person name="Hung C.-Y."/>
            <person name="McMahan C."/>
            <person name="White J."/>
            <person name="Sykes S."/>
            <person name="Heiman D."/>
            <person name="Young S."/>
            <person name="Zeng Q."/>
            <person name="Abouelleil A."/>
            <person name="Aftuck L."/>
            <person name="Bessette D."/>
            <person name="Brown A."/>
            <person name="FitzGerald M."/>
            <person name="Lui A."/>
            <person name="Macdonald J.P."/>
            <person name="Priest M."/>
            <person name="Orbach M.J."/>
            <person name="Galgiani J.N."/>
            <person name="Kirkland T.N."/>
            <person name="Cole G.T."/>
            <person name="Birren B.W."/>
            <person name="Henn M.R."/>
            <person name="Taylor J.W."/>
            <person name="Rounsley S.D."/>
        </authorList>
    </citation>
    <scope>NUCLEOTIDE SEQUENCE [LARGE SCALE GENOMIC DNA]</scope>
    <source>
        <strain evidence="5">H538.4</strain>
    </source>
</reference>
<keyword evidence="1" id="KW-0694">RNA-binding</keyword>
<dbReference type="GO" id="GO:0005737">
    <property type="term" value="C:cytoplasm"/>
    <property type="evidence" value="ECO:0007669"/>
    <property type="project" value="TreeGrafter"/>
</dbReference>
<dbReference type="GO" id="GO:0000398">
    <property type="term" value="P:mRNA splicing, via spliceosome"/>
    <property type="evidence" value="ECO:0007669"/>
    <property type="project" value="TreeGrafter"/>
</dbReference>
<dbReference type="PANTHER" id="PTHR15481">
    <property type="entry name" value="RIBONUCLEIC ACID BINDING PROTEIN S1"/>
    <property type="match status" value="1"/>
</dbReference>
<feature type="compositionally biased region" description="Basic and acidic residues" evidence="2">
    <location>
        <begin position="98"/>
        <end position="112"/>
    </location>
</feature>
<feature type="region of interest" description="Disordered" evidence="2">
    <location>
        <begin position="210"/>
        <end position="323"/>
    </location>
</feature>
<name>A0A0J8S152_COCIT</name>
<feature type="compositionally biased region" description="Basic and acidic residues" evidence="2">
    <location>
        <begin position="243"/>
        <end position="252"/>
    </location>
</feature>
<evidence type="ECO:0000313" key="4">
    <source>
        <dbReference type="EMBL" id="KMU90521.1"/>
    </source>
</evidence>
<feature type="domain" description="RRM" evidence="3">
    <location>
        <begin position="125"/>
        <end position="157"/>
    </location>
</feature>
<dbReference type="Pfam" id="PF00076">
    <property type="entry name" value="RRM_1"/>
    <property type="match status" value="1"/>
</dbReference>
<dbReference type="Proteomes" id="UP000054563">
    <property type="component" value="Unassembled WGS sequence"/>
</dbReference>
<dbReference type="SUPFAM" id="SSF54928">
    <property type="entry name" value="RNA-binding domain, RBD"/>
    <property type="match status" value="1"/>
</dbReference>
<feature type="compositionally biased region" description="Basic residues" evidence="2">
    <location>
        <begin position="314"/>
        <end position="323"/>
    </location>
</feature>